<feature type="binding site" evidence="8">
    <location>
        <position position="219"/>
    </location>
    <ligand>
        <name>ATP</name>
        <dbReference type="ChEBI" id="CHEBI:30616"/>
    </ligand>
</feature>
<feature type="binding site" evidence="8">
    <location>
        <position position="173"/>
    </location>
    <ligand>
        <name>Mg(2+)</name>
        <dbReference type="ChEBI" id="CHEBI:18420"/>
    </ligand>
</feature>
<evidence type="ECO:0000256" key="3">
    <source>
        <dbReference type="ARBA" id="ARBA00022723"/>
    </source>
</evidence>
<comment type="catalytic activity">
    <reaction evidence="8 10">
        <text>deamido-NAD(+) + NH4(+) + ATP = AMP + diphosphate + NAD(+) + H(+)</text>
        <dbReference type="Rhea" id="RHEA:21188"/>
        <dbReference type="ChEBI" id="CHEBI:15378"/>
        <dbReference type="ChEBI" id="CHEBI:28938"/>
        <dbReference type="ChEBI" id="CHEBI:30616"/>
        <dbReference type="ChEBI" id="CHEBI:33019"/>
        <dbReference type="ChEBI" id="CHEBI:57540"/>
        <dbReference type="ChEBI" id="CHEBI:58437"/>
        <dbReference type="ChEBI" id="CHEBI:456215"/>
        <dbReference type="EC" id="6.3.1.5"/>
    </reaction>
</comment>
<gene>
    <name evidence="8 12" type="primary">nadE</name>
    <name evidence="12" type="ORF">ACFOVU_19325</name>
</gene>
<dbReference type="Proteomes" id="UP001595847">
    <property type="component" value="Unassembled WGS sequence"/>
</dbReference>
<feature type="binding site" description="in other chain" evidence="8">
    <location>
        <position position="148"/>
    </location>
    <ligand>
        <name>deamido-NAD(+)</name>
        <dbReference type="ChEBI" id="CHEBI:58437"/>
        <note>ligand shared between two neighboring subunits</note>
    </ligand>
</feature>
<evidence type="ECO:0000256" key="9">
    <source>
        <dbReference type="RuleBase" id="RU003811"/>
    </source>
</evidence>
<dbReference type="GO" id="GO:0008795">
    <property type="term" value="F:NAD+ synthase activity"/>
    <property type="evidence" value="ECO:0007669"/>
    <property type="project" value="UniProtKB-EC"/>
</dbReference>
<dbReference type="SUPFAM" id="SSF52402">
    <property type="entry name" value="Adenine nucleotide alpha hydrolases-like"/>
    <property type="match status" value="1"/>
</dbReference>
<evidence type="ECO:0000313" key="13">
    <source>
        <dbReference type="Proteomes" id="UP001595847"/>
    </source>
</evidence>
<comment type="function">
    <text evidence="8">Catalyzes the ATP-dependent amidation of deamido-NAD to form NAD. Uses ammonia as a nitrogen source.</text>
</comment>
<comment type="caution">
    <text evidence="12">The sequence shown here is derived from an EMBL/GenBank/DDBJ whole genome shotgun (WGS) entry which is preliminary data.</text>
</comment>
<evidence type="ECO:0000313" key="12">
    <source>
        <dbReference type="EMBL" id="MFC3998090.1"/>
    </source>
</evidence>
<feature type="binding site" evidence="8">
    <location>
        <position position="168"/>
    </location>
    <ligand>
        <name>ATP</name>
        <dbReference type="ChEBI" id="CHEBI:30616"/>
    </ligand>
</feature>
<dbReference type="HAMAP" id="MF_00193">
    <property type="entry name" value="NadE_ammonia_dep"/>
    <property type="match status" value="1"/>
</dbReference>
<feature type="binding site" description="in other chain" evidence="8">
    <location>
        <position position="181"/>
    </location>
    <ligand>
        <name>deamido-NAD(+)</name>
        <dbReference type="ChEBI" id="CHEBI:58437"/>
        <note>ligand shared between two neighboring subunits</note>
    </ligand>
</feature>
<reference evidence="13" key="1">
    <citation type="journal article" date="2019" name="Int. J. Syst. Evol. Microbiol.">
        <title>The Global Catalogue of Microorganisms (GCM) 10K type strain sequencing project: providing services to taxonomists for standard genome sequencing and annotation.</title>
        <authorList>
            <consortium name="The Broad Institute Genomics Platform"/>
            <consortium name="The Broad Institute Genome Sequencing Center for Infectious Disease"/>
            <person name="Wu L."/>
            <person name="Ma J."/>
        </authorList>
    </citation>
    <scope>NUCLEOTIDE SEQUENCE [LARGE SCALE GENOMIC DNA]</scope>
    <source>
        <strain evidence="13">TBRC 1826</strain>
    </source>
</reference>
<accession>A0ABV8FPT2</accession>
<feature type="binding site" description="in other chain" evidence="8">
    <location>
        <begin position="268"/>
        <end position="269"/>
    </location>
    <ligand>
        <name>deamido-NAD(+)</name>
        <dbReference type="ChEBI" id="CHEBI:58437"/>
        <note>ligand shared between two neighboring subunits</note>
    </ligand>
</feature>
<organism evidence="12 13">
    <name type="scientific">Nocardiopsis sediminis</name>
    <dbReference type="NCBI Taxonomy" id="1778267"/>
    <lineage>
        <taxon>Bacteria</taxon>
        <taxon>Bacillati</taxon>
        <taxon>Actinomycetota</taxon>
        <taxon>Actinomycetes</taxon>
        <taxon>Streptosporangiales</taxon>
        <taxon>Nocardiopsidaceae</taxon>
        <taxon>Nocardiopsis</taxon>
    </lineage>
</organism>
<evidence type="ECO:0000256" key="8">
    <source>
        <dbReference type="HAMAP-Rule" id="MF_00193"/>
    </source>
</evidence>
<feature type="binding site" evidence="8">
    <location>
        <position position="57"/>
    </location>
    <ligand>
        <name>Mg(2+)</name>
        <dbReference type="ChEBI" id="CHEBI:18420"/>
    </ligand>
</feature>
<keyword evidence="2 8" id="KW-0436">Ligase</keyword>
<dbReference type="CDD" id="cd00553">
    <property type="entry name" value="NAD_synthase"/>
    <property type="match status" value="1"/>
</dbReference>
<evidence type="ECO:0000256" key="1">
    <source>
        <dbReference type="ARBA" id="ARBA00005859"/>
    </source>
</evidence>
<dbReference type="Pfam" id="PF02540">
    <property type="entry name" value="NAD_synthase"/>
    <property type="match status" value="1"/>
</dbReference>
<dbReference type="InterPro" id="IPR003694">
    <property type="entry name" value="NAD_synthase"/>
</dbReference>
<name>A0ABV8FPT2_9ACTN</name>
<proteinExistence type="inferred from homology"/>
<dbReference type="EC" id="6.3.1.5" evidence="8 10"/>
<feature type="binding site" evidence="8">
    <location>
        <position position="188"/>
    </location>
    <ligand>
        <name>deamido-NAD(+)</name>
        <dbReference type="ChEBI" id="CHEBI:58437"/>
        <note>ligand shared between two neighboring subunits</note>
    </ligand>
</feature>
<dbReference type="InterPro" id="IPR022310">
    <property type="entry name" value="NAD/GMP_synthase"/>
</dbReference>
<keyword evidence="4 8" id="KW-0547">Nucleotide-binding</keyword>
<comment type="similarity">
    <text evidence="1 8 9">Belongs to the NAD synthetase family.</text>
</comment>
<sequence length="276" mass="29192">MAGDDPQTARSEIIRELEVPPAFDVRDEIDRRTAFLADRLGESGATALILGISGGVDSMTTGRLCRLAVDRVRAGGGTAEYIAMRLPYRVQHDEADAARAAEFTAPDRLLTVDVAPAADAAADALAAAGMAYVSAESQDFVLGNIKARQRMIAQYAVAGGVRGLVVGTDHAAEAVTGFFTKFGDGAADLVPLTGLTKRRVRAIARELGAPDDLVHKTPTADLESLAPGRPDEAALGVTYDEIDDFLEGLPVEERVLTTLVARYRATAHKRALPIAP</sequence>
<keyword evidence="13" id="KW-1185">Reference proteome</keyword>
<evidence type="ECO:0000256" key="7">
    <source>
        <dbReference type="ARBA" id="ARBA00023027"/>
    </source>
</evidence>
<evidence type="ECO:0000256" key="10">
    <source>
        <dbReference type="RuleBase" id="RU003812"/>
    </source>
</evidence>
<dbReference type="Gene3D" id="3.40.50.620">
    <property type="entry name" value="HUPs"/>
    <property type="match status" value="1"/>
</dbReference>
<dbReference type="NCBIfam" id="NF001979">
    <property type="entry name" value="PRK00768.1"/>
    <property type="match status" value="1"/>
</dbReference>
<comment type="subunit">
    <text evidence="8">Homodimer.</text>
</comment>
<protein>
    <recommendedName>
        <fullName evidence="8 10">NH(3)-dependent NAD(+) synthetase</fullName>
        <ecNumber evidence="8 10">6.3.1.5</ecNumber>
    </recommendedName>
</protein>
<comment type="pathway">
    <text evidence="8">Cofactor biosynthesis; NAD(+) biosynthesis; NAD(+) from deamido-NAD(+) (ammonia route): step 1/1.</text>
</comment>
<dbReference type="EMBL" id="JBHSBH010000012">
    <property type="protein sequence ID" value="MFC3998090.1"/>
    <property type="molecule type" value="Genomic_DNA"/>
</dbReference>
<keyword evidence="3 8" id="KW-0479">Metal-binding</keyword>
<keyword evidence="6 8" id="KW-0460">Magnesium</keyword>
<dbReference type="InterPro" id="IPR022926">
    <property type="entry name" value="NH(3)-dep_NAD(+)_synth"/>
</dbReference>
<keyword evidence="7 8" id="KW-0520">NAD</keyword>
<evidence type="ECO:0000256" key="6">
    <source>
        <dbReference type="ARBA" id="ARBA00022842"/>
    </source>
</evidence>
<evidence type="ECO:0000256" key="2">
    <source>
        <dbReference type="ARBA" id="ARBA00022598"/>
    </source>
</evidence>
<dbReference type="PANTHER" id="PTHR23090:SF7">
    <property type="entry name" value="NH(3)-DEPENDENT NAD(+) SYNTHETASE"/>
    <property type="match status" value="1"/>
</dbReference>
<keyword evidence="5 8" id="KW-0067">ATP-binding</keyword>
<evidence type="ECO:0000259" key="11">
    <source>
        <dbReference type="Pfam" id="PF02540"/>
    </source>
</evidence>
<feature type="binding site" evidence="8">
    <location>
        <position position="197"/>
    </location>
    <ligand>
        <name>ATP</name>
        <dbReference type="ChEBI" id="CHEBI:30616"/>
    </ligand>
</feature>
<dbReference type="PANTHER" id="PTHR23090">
    <property type="entry name" value="NH 3 /GLUTAMINE-DEPENDENT NAD + SYNTHETASE"/>
    <property type="match status" value="1"/>
</dbReference>
<dbReference type="RefSeq" id="WP_378535612.1">
    <property type="nucleotide sequence ID" value="NZ_JBHSBH010000012.1"/>
</dbReference>
<evidence type="ECO:0000256" key="4">
    <source>
        <dbReference type="ARBA" id="ARBA00022741"/>
    </source>
</evidence>
<dbReference type="NCBIfam" id="TIGR00552">
    <property type="entry name" value="nadE"/>
    <property type="match status" value="1"/>
</dbReference>
<dbReference type="InterPro" id="IPR014729">
    <property type="entry name" value="Rossmann-like_a/b/a_fold"/>
</dbReference>
<feature type="domain" description="NAD/GMP synthase" evidence="11">
    <location>
        <begin position="29"/>
        <end position="273"/>
    </location>
</feature>
<feature type="binding site" evidence="8">
    <location>
        <begin position="51"/>
        <end position="58"/>
    </location>
    <ligand>
        <name>ATP</name>
        <dbReference type="ChEBI" id="CHEBI:30616"/>
    </ligand>
</feature>
<evidence type="ECO:0000256" key="5">
    <source>
        <dbReference type="ARBA" id="ARBA00022840"/>
    </source>
</evidence>